<evidence type="ECO:0000256" key="7">
    <source>
        <dbReference type="ARBA" id="ARBA00023136"/>
    </source>
</evidence>
<dbReference type="SUPFAM" id="SSF56935">
    <property type="entry name" value="Porins"/>
    <property type="match status" value="1"/>
</dbReference>
<organism evidence="15">
    <name type="scientific">uncultured Dysgonomonas sp</name>
    <dbReference type="NCBI Taxonomy" id="206096"/>
    <lineage>
        <taxon>Bacteria</taxon>
        <taxon>Pseudomonadati</taxon>
        <taxon>Bacteroidota</taxon>
        <taxon>Bacteroidia</taxon>
        <taxon>Bacteroidales</taxon>
        <taxon>Dysgonomonadaceae</taxon>
        <taxon>Dysgonomonas</taxon>
        <taxon>environmental samples</taxon>
    </lineage>
</organism>
<protein>
    <submittedName>
        <fullName evidence="15">Uncharacterized protein</fullName>
    </submittedName>
</protein>
<evidence type="ECO:0000256" key="10">
    <source>
        <dbReference type="PROSITE-ProRule" id="PRU01360"/>
    </source>
</evidence>
<evidence type="ECO:0000313" key="15">
    <source>
        <dbReference type="EMBL" id="SBW07707.1"/>
    </source>
</evidence>
<feature type="signal peptide" evidence="12">
    <location>
        <begin position="1"/>
        <end position="20"/>
    </location>
</feature>
<gene>
    <name evidence="15" type="ORF">KL86DYS1_31738</name>
</gene>
<dbReference type="PROSITE" id="PS52016">
    <property type="entry name" value="TONB_DEPENDENT_REC_3"/>
    <property type="match status" value="1"/>
</dbReference>
<dbReference type="InterPro" id="IPR008969">
    <property type="entry name" value="CarboxyPept-like_regulatory"/>
</dbReference>
<dbReference type="Pfam" id="PF00593">
    <property type="entry name" value="TonB_dep_Rec_b-barrel"/>
    <property type="match status" value="1"/>
</dbReference>
<dbReference type="GO" id="GO:0009279">
    <property type="term" value="C:cell outer membrane"/>
    <property type="evidence" value="ECO:0007669"/>
    <property type="project" value="UniProtKB-SubCell"/>
</dbReference>
<dbReference type="InterPro" id="IPR039426">
    <property type="entry name" value="TonB-dep_rcpt-like"/>
</dbReference>
<reference evidence="15" key="1">
    <citation type="submission" date="2016-04" db="EMBL/GenBank/DDBJ databases">
        <authorList>
            <person name="Evans L.H."/>
            <person name="Alamgir A."/>
            <person name="Owens N."/>
            <person name="Weber N.D."/>
            <person name="Virtaneva K."/>
            <person name="Barbian K."/>
            <person name="Babar A."/>
            <person name="Rosenke K."/>
        </authorList>
    </citation>
    <scope>NUCLEOTIDE SEQUENCE</scope>
    <source>
        <strain evidence="15">86-1</strain>
    </source>
</reference>
<dbReference type="Pfam" id="PF13715">
    <property type="entry name" value="CarbopepD_reg_2"/>
    <property type="match status" value="1"/>
</dbReference>
<keyword evidence="2 10" id="KW-0813">Transport</keyword>
<feature type="domain" description="TonB-dependent receptor-like beta-barrel" evidence="13">
    <location>
        <begin position="304"/>
        <end position="683"/>
    </location>
</feature>
<accession>A0A212K7V2</accession>
<keyword evidence="4 10" id="KW-0812">Transmembrane</keyword>
<dbReference type="AlphaFoldDB" id="A0A212K7V2"/>
<keyword evidence="8" id="KW-0675">Receptor</keyword>
<evidence type="ECO:0000256" key="9">
    <source>
        <dbReference type="ARBA" id="ARBA00023237"/>
    </source>
</evidence>
<feature type="chain" id="PRO_5012690878" evidence="12">
    <location>
        <begin position="21"/>
        <end position="725"/>
    </location>
</feature>
<dbReference type="PANTHER" id="PTHR30069:SF29">
    <property type="entry name" value="HEMOGLOBIN AND HEMOGLOBIN-HAPTOGLOBIN-BINDING PROTEIN 1-RELATED"/>
    <property type="match status" value="1"/>
</dbReference>
<comment type="subcellular location">
    <subcellularLocation>
        <location evidence="1 10">Cell outer membrane</location>
        <topology evidence="1 10">Multi-pass membrane protein</topology>
    </subcellularLocation>
</comment>
<evidence type="ECO:0000256" key="3">
    <source>
        <dbReference type="ARBA" id="ARBA00022452"/>
    </source>
</evidence>
<dbReference type="GO" id="GO:0044718">
    <property type="term" value="P:siderophore transmembrane transport"/>
    <property type="evidence" value="ECO:0007669"/>
    <property type="project" value="TreeGrafter"/>
</dbReference>
<dbReference type="Gene3D" id="2.40.170.20">
    <property type="entry name" value="TonB-dependent receptor, beta-barrel domain"/>
    <property type="match status" value="1"/>
</dbReference>
<keyword evidence="7 10" id="KW-0472">Membrane</keyword>
<comment type="similarity">
    <text evidence="10 11">Belongs to the TonB-dependent receptor family.</text>
</comment>
<evidence type="ECO:0000256" key="2">
    <source>
        <dbReference type="ARBA" id="ARBA00022448"/>
    </source>
</evidence>
<dbReference type="InterPro" id="IPR000531">
    <property type="entry name" value="Beta-barrel_TonB"/>
</dbReference>
<dbReference type="Gene3D" id="2.170.130.10">
    <property type="entry name" value="TonB-dependent receptor, plug domain"/>
    <property type="match status" value="1"/>
</dbReference>
<evidence type="ECO:0000259" key="13">
    <source>
        <dbReference type="Pfam" id="PF00593"/>
    </source>
</evidence>
<keyword evidence="6 11" id="KW-0798">TonB box</keyword>
<dbReference type="InterPro" id="IPR036942">
    <property type="entry name" value="Beta-barrel_TonB_sf"/>
</dbReference>
<proteinExistence type="inferred from homology"/>
<feature type="domain" description="TonB-dependent receptor plug" evidence="14">
    <location>
        <begin position="121"/>
        <end position="228"/>
    </location>
</feature>
<name>A0A212K7V2_9BACT</name>
<evidence type="ECO:0000256" key="1">
    <source>
        <dbReference type="ARBA" id="ARBA00004571"/>
    </source>
</evidence>
<dbReference type="SUPFAM" id="SSF49464">
    <property type="entry name" value="Carboxypeptidase regulatory domain-like"/>
    <property type="match status" value="1"/>
</dbReference>
<evidence type="ECO:0000256" key="12">
    <source>
        <dbReference type="SAM" id="SignalP"/>
    </source>
</evidence>
<sequence length="725" mass="82747">MKIKIILMLFLAFSLSNIFAQNTLRVILIDCETKEPLIGAGVMLQNTTNGAFSNAEGLAILSNIPDGKQRFEITYMGYEKTVKEFTFPLDSNEPIIVKVEPDEEMLQEVVVSSTRGTRTFKDIPTRIEFINTEELGEKGVMKPGDIRMLLNESTGIMTQQTSAISGNSSIRIQGLDGRYTQILKDGFPVFSGAASGLGLLQTPPLDLKQVEIIKGSSSTLYGGGAIAGLVNLISKTPEKERDFSIHLNGTTAKGLDVNSFFGQKFNKVGTTVFASYNRNWAYDPSNVGFTAIPKFDRFVLNPKLFLYLTDNTDFSFGINSMIENRLGGDMKYVEGKGNKDHSYFERNKTQRHSSQLTFDHRFDKKNRLNVKNSVTYFSRKLEIPDFRFDGDQLSSFSEASYIRTEEKTEWVAGANVWTDKFTEKKRTDFQLRDYNTTTLGLFLQNNTKITDWMNLETGLRTDYVTDYGFAVLPRVSSYFKITDKFSSRVGGGFGYKTPTIFSEDSERIQFQNVLPINDDRNKLERSYGANVDFTYKTGLFDDQVYLTVNQLFFYTYLRNPLELQAVDNNYWQFNNIDGHVNSKGAETNMKIKYRDFGLFLGYTYTDAKVKDGGRSYQKTLTPKHKINSVLMYEVEDKWKIGLEGYYTSKQNLNDGKTGKDYLILGLMMQRIWERFSIYANFENFTDRRQTRFDSIYIGSMTNPQFRDIYAPLDGFVMNAGIIIKL</sequence>
<dbReference type="PANTHER" id="PTHR30069">
    <property type="entry name" value="TONB-DEPENDENT OUTER MEMBRANE RECEPTOR"/>
    <property type="match status" value="1"/>
</dbReference>
<evidence type="ECO:0000256" key="11">
    <source>
        <dbReference type="RuleBase" id="RU003357"/>
    </source>
</evidence>
<dbReference type="Pfam" id="PF07715">
    <property type="entry name" value="Plug"/>
    <property type="match status" value="1"/>
</dbReference>
<dbReference type="RefSeq" id="WP_296944876.1">
    <property type="nucleotide sequence ID" value="NZ_LT599032.1"/>
</dbReference>
<keyword evidence="9 10" id="KW-0998">Cell outer membrane</keyword>
<keyword evidence="3 10" id="KW-1134">Transmembrane beta strand</keyword>
<evidence type="ECO:0000256" key="5">
    <source>
        <dbReference type="ARBA" id="ARBA00022729"/>
    </source>
</evidence>
<evidence type="ECO:0000259" key="14">
    <source>
        <dbReference type="Pfam" id="PF07715"/>
    </source>
</evidence>
<dbReference type="InterPro" id="IPR012910">
    <property type="entry name" value="Plug_dom"/>
</dbReference>
<evidence type="ECO:0000256" key="4">
    <source>
        <dbReference type="ARBA" id="ARBA00022692"/>
    </source>
</evidence>
<dbReference type="InterPro" id="IPR037066">
    <property type="entry name" value="Plug_dom_sf"/>
</dbReference>
<evidence type="ECO:0000256" key="8">
    <source>
        <dbReference type="ARBA" id="ARBA00023170"/>
    </source>
</evidence>
<dbReference type="GO" id="GO:0015344">
    <property type="term" value="F:siderophore uptake transmembrane transporter activity"/>
    <property type="evidence" value="ECO:0007669"/>
    <property type="project" value="TreeGrafter"/>
</dbReference>
<dbReference type="EMBL" id="FLUM01000003">
    <property type="protein sequence ID" value="SBW07707.1"/>
    <property type="molecule type" value="Genomic_DNA"/>
</dbReference>
<keyword evidence="5 12" id="KW-0732">Signal</keyword>
<evidence type="ECO:0000256" key="6">
    <source>
        <dbReference type="ARBA" id="ARBA00023077"/>
    </source>
</evidence>